<dbReference type="InterPro" id="IPR003690">
    <property type="entry name" value="MTERF"/>
</dbReference>
<sequence>MQPVALTRSPLLAQRNATLHLCRPHVNPARAWSSATAGPRGVEHRACELPISVRQHLDNLGVPSETFHEVQDAGEFSRNAEPALETLMALTSRQRVRTLLVGHPQLLCVPLGVWLDFLTAYGMSRQDFFSLLGSCPELFTRGSLFNAGNVMAYLQSLGLGPRDVVASILPRNAAVLLRDVTTGLAPAVDFLRLGLGLQRDDVRDFLCRCPGVLSRDAAADLAPRVELLCAAGFERGTACRLLFQDASLLTGDLESALHARVSFLTVDCGLSGEQAAEVLRRCPEAMSLSLPNLDRKWRFLTERMGCGREQVLEYPQFLSKNLLLQIGPRFAYTTERLGLHWRGSAASGGPAAAAAATPALQAAGGANAAAANAGGRGSSGSSNTGAVTSTSAMNSNNSYDAASSSSSSSGGDAGGGGGGCDRDAGQPSLGFTALFEGDDLRFLEWVWGAAAAASAGRWAGRGDGSGGRAGAFSDGDADAEWGLEAGGGPGPGPGPGPGEVRDAEWLLADFARFRSGWLEREGARWTGVRSVGGGMTGSW</sequence>
<dbReference type="OrthoDB" id="637682at2759"/>
<dbReference type="AlphaFoldDB" id="A0A9W6BKV7"/>
<comment type="similarity">
    <text evidence="1">Belongs to the mTERF family.</text>
</comment>
<keyword evidence="2" id="KW-0806">Transcription termination</keyword>
<evidence type="ECO:0000256" key="2">
    <source>
        <dbReference type="ARBA" id="ARBA00022472"/>
    </source>
</evidence>
<evidence type="ECO:0000256" key="3">
    <source>
        <dbReference type="ARBA" id="ARBA00022946"/>
    </source>
</evidence>
<feature type="region of interest" description="Disordered" evidence="4">
    <location>
        <begin position="370"/>
        <end position="422"/>
    </location>
</feature>
<keyword evidence="6" id="KW-1185">Reference proteome</keyword>
<dbReference type="PANTHER" id="PTHR13068:SF173">
    <property type="entry name" value="EMB|CAB62602.1"/>
    <property type="match status" value="1"/>
</dbReference>
<organism evidence="5 6">
    <name type="scientific">Pleodorina starrii</name>
    <dbReference type="NCBI Taxonomy" id="330485"/>
    <lineage>
        <taxon>Eukaryota</taxon>
        <taxon>Viridiplantae</taxon>
        <taxon>Chlorophyta</taxon>
        <taxon>core chlorophytes</taxon>
        <taxon>Chlorophyceae</taxon>
        <taxon>CS clade</taxon>
        <taxon>Chlamydomonadales</taxon>
        <taxon>Volvocaceae</taxon>
        <taxon>Pleodorina</taxon>
    </lineage>
</organism>
<comment type="caution">
    <text evidence="5">The sequence shown here is derived from an EMBL/GenBank/DDBJ whole genome shotgun (WGS) entry which is preliminary data.</text>
</comment>
<feature type="region of interest" description="Disordered" evidence="4">
    <location>
        <begin position="456"/>
        <end position="500"/>
    </location>
</feature>
<gene>
    <name evidence="5" type="primary">PLEST005598</name>
    <name evidence="5" type="ORF">PLESTB_000769600</name>
</gene>
<feature type="compositionally biased region" description="Low complexity" evidence="4">
    <location>
        <begin position="394"/>
        <end position="410"/>
    </location>
</feature>
<feature type="compositionally biased region" description="Gly residues" evidence="4">
    <location>
        <begin position="459"/>
        <end position="469"/>
    </location>
</feature>
<keyword evidence="2" id="KW-0805">Transcription regulation</keyword>
<keyword evidence="2" id="KW-0804">Transcription</keyword>
<evidence type="ECO:0000256" key="1">
    <source>
        <dbReference type="ARBA" id="ARBA00007692"/>
    </source>
</evidence>
<dbReference type="PANTHER" id="PTHR13068">
    <property type="entry name" value="CGI-12 PROTEIN-RELATED"/>
    <property type="match status" value="1"/>
</dbReference>
<keyword evidence="3" id="KW-0809">Transit peptide</keyword>
<reference evidence="5 6" key="1">
    <citation type="journal article" date="2023" name="Commun. Biol.">
        <title>Reorganization of the ancestral sex-determining regions during the evolution of trioecy in Pleodorina starrii.</title>
        <authorList>
            <person name="Takahashi K."/>
            <person name="Suzuki S."/>
            <person name="Kawai-Toyooka H."/>
            <person name="Yamamoto K."/>
            <person name="Hamaji T."/>
            <person name="Ootsuki R."/>
            <person name="Yamaguchi H."/>
            <person name="Kawachi M."/>
            <person name="Higashiyama T."/>
            <person name="Nozaki H."/>
        </authorList>
    </citation>
    <scope>NUCLEOTIDE SEQUENCE [LARGE SCALE GENOMIC DNA]</scope>
    <source>
        <strain evidence="5 6">NIES-4479</strain>
    </source>
</reference>
<dbReference type="GO" id="GO:0003676">
    <property type="term" value="F:nucleic acid binding"/>
    <property type="evidence" value="ECO:0007669"/>
    <property type="project" value="InterPro"/>
</dbReference>
<proteinExistence type="inferred from homology"/>
<dbReference type="InterPro" id="IPR038538">
    <property type="entry name" value="MTERF_sf"/>
</dbReference>
<dbReference type="EMBL" id="BRXU01000008">
    <property type="protein sequence ID" value="GLC53620.1"/>
    <property type="molecule type" value="Genomic_DNA"/>
</dbReference>
<dbReference type="Proteomes" id="UP001165080">
    <property type="component" value="Unassembled WGS sequence"/>
</dbReference>
<name>A0A9W6BKV7_9CHLO</name>
<dbReference type="Gene3D" id="1.25.70.10">
    <property type="entry name" value="Transcription termination factor 3, mitochondrial"/>
    <property type="match status" value="1"/>
</dbReference>
<evidence type="ECO:0000256" key="4">
    <source>
        <dbReference type="SAM" id="MobiDB-lite"/>
    </source>
</evidence>
<dbReference type="Pfam" id="PF02536">
    <property type="entry name" value="mTERF"/>
    <property type="match status" value="1"/>
</dbReference>
<evidence type="ECO:0000313" key="6">
    <source>
        <dbReference type="Proteomes" id="UP001165080"/>
    </source>
</evidence>
<dbReference type="SMART" id="SM00733">
    <property type="entry name" value="Mterf"/>
    <property type="match status" value="6"/>
</dbReference>
<protein>
    <submittedName>
        <fullName evidence="5">Uncharacterized protein</fullName>
    </submittedName>
</protein>
<evidence type="ECO:0000313" key="5">
    <source>
        <dbReference type="EMBL" id="GLC53620.1"/>
    </source>
</evidence>
<accession>A0A9W6BKV7</accession>
<dbReference type="GO" id="GO:0006353">
    <property type="term" value="P:DNA-templated transcription termination"/>
    <property type="evidence" value="ECO:0007669"/>
    <property type="project" value="UniProtKB-KW"/>
</dbReference>
<feature type="compositionally biased region" description="Low complexity" evidence="4">
    <location>
        <begin position="370"/>
        <end position="386"/>
    </location>
</feature>